<dbReference type="GO" id="GO:0051294">
    <property type="term" value="P:establishment of spindle orientation"/>
    <property type="evidence" value="ECO:0007669"/>
    <property type="project" value="TreeGrafter"/>
</dbReference>
<name>A0A383ZQY2_BALAC</name>
<dbReference type="GO" id="GO:0045159">
    <property type="term" value="F:myosin II binding"/>
    <property type="evidence" value="ECO:0007669"/>
    <property type="project" value="TreeGrafter"/>
</dbReference>
<dbReference type="GeneID" id="103015753"/>
<dbReference type="Proteomes" id="UP001652580">
    <property type="component" value="Chromosome 20"/>
</dbReference>
<dbReference type="PANTHER" id="PTHR10241:SF21">
    <property type="entry name" value="LETHAL(2) GIANT LARVAE PROTEIN HOMOLOG 1"/>
    <property type="match status" value="1"/>
</dbReference>
<dbReference type="GO" id="GO:0005886">
    <property type="term" value="C:plasma membrane"/>
    <property type="evidence" value="ECO:0007669"/>
    <property type="project" value="TreeGrafter"/>
</dbReference>
<proteinExistence type="predicted"/>
<dbReference type="AlphaFoldDB" id="A0A383ZQY2"/>
<dbReference type="GO" id="GO:0008593">
    <property type="term" value="P:regulation of Notch signaling pathway"/>
    <property type="evidence" value="ECO:0007669"/>
    <property type="project" value="TreeGrafter"/>
</dbReference>
<evidence type="ECO:0000313" key="4">
    <source>
        <dbReference type="RefSeq" id="XP_057392073.1"/>
    </source>
</evidence>
<dbReference type="InParanoid" id="A0A383ZQY2"/>
<protein>
    <submittedName>
        <fullName evidence="2 3">Aspartoacylase isoform X2</fullName>
    </submittedName>
</protein>
<dbReference type="PANTHER" id="PTHR10241">
    <property type="entry name" value="LETHAL 2 GIANT LARVAE PROTEIN"/>
    <property type="match status" value="1"/>
</dbReference>
<dbReference type="STRING" id="310752.A0A383ZQY2"/>
<evidence type="ECO:0000313" key="2">
    <source>
        <dbReference type="RefSeq" id="XP_007177516.1"/>
    </source>
</evidence>
<dbReference type="GO" id="GO:0032878">
    <property type="term" value="P:regulation of establishment or maintenance of cell polarity"/>
    <property type="evidence" value="ECO:0007669"/>
    <property type="project" value="TreeGrafter"/>
</dbReference>
<dbReference type="GO" id="GO:0030864">
    <property type="term" value="C:cortical actin cytoskeleton"/>
    <property type="evidence" value="ECO:0007669"/>
    <property type="project" value="TreeGrafter"/>
</dbReference>
<reference evidence="2 3" key="1">
    <citation type="submission" date="2025-05" db="UniProtKB">
        <authorList>
            <consortium name="RefSeq"/>
        </authorList>
    </citation>
    <scope>IDENTIFICATION</scope>
</reference>
<organism evidence="1 2">
    <name type="scientific">Balaenoptera acutorostrata</name>
    <name type="common">Common minke whale</name>
    <name type="synonym">Balaena rostrata</name>
    <dbReference type="NCBI Taxonomy" id="9767"/>
    <lineage>
        <taxon>Eukaryota</taxon>
        <taxon>Metazoa</taxon>
        <taxon>Chordata</taxon>
        <taxon>Craniata</taxon>
        <taxon>Vertebrata</taxon>
        <taxon>Euteleostomi</taxon>
        <taxon>Mammalia</taxon>
        <taxon>Eutheria</taxon>
        <taxon>Laurasiatheria</taxon>
        <taxon>Artiodactyla</taxon>
        <taxon>Whippomorpha</taxon>
        <taxon>Cetacea</taxon>
        <taxon>Mysticeti</taxon>
        <taxon>Balaenopteridae</taxon>
        <taxon>Balaenoptera</taxon>
    </lineage>
</organism>
<dbReference type="KEGG" id="bacu:103016041"/>
<dbReference type="RefSeq" id="XP_007177516.1">
    <property type="nucleotide sequence ID" value="XM_007177454.2"/>
</dbReference>
<gene>
    <name evidence="2 3 4" type="primary">ASPA</name>
</gene>
<dbReference type="GO" id="GO:0030866">
    <property type="term" value="P:cortical actin cytoskeleton organization"/>
    <property type="evidence" value="ECO:0007669"/>
    <property type="project" value="TreeGrafter"/>
</dbReference>
<sequence length="173" mass="18594">MVLGCPSGISLPGGLPFWFFCVHFASSQASLDRPLERRRMRRLPQDLAQAPNTQGGPAVLVASEEQFKVFTPPKMSAKTKFKLTAHEGCRVCKVALATFASVACDDYAETCLASLTNLGNVVVFPAPDACSAHSFSSARGLRCTAASSTQWPVASPSDNLFLHLLVRPLRSLP</sequence>
<dbReference type="GO" id="GO:0006893">
    <property type="term" value="P:Golgi to plasma membrane transport"/>
    <property type="evidence" value="ECO:0007669"/>
    <property type="project" value="TreeGrafter"/>
</dbReference>
<evidence type="ECO:0000313" key="3">
    <source>
        <dbReference type="RefSeq" id="XP_057392072.1"/>
    </source>
</evidence>
<dbReference type="GO" id="GO:0005096">
    <property type="term" value="F:GTPase activator activity"/>
    <property type="evidence" value="ECO:0007669"/>
    <property type="project" value="TreeGrafter"/>
</dbReference>
<dbReference type="RefSeq" id="XP_057392072.1">
    <property type="nucleotide sequence ID" value="XM_057536089.1"/>
</dbReference>
<accession>A0A383ZQY2</accession>
<evidence type="ECO:0000313" key="1">
    <source>
        <dbReference type="Proteomes" id="UP001652580"/>
    </source>
</evidence>
<keyword evidence="1" id="KW-1185">Reference proteome</keyword>
<dbReference type="RefSeq" id="XP_057392073.1">
    <property type="nucleotide sequence ID" value="XM_057536090.1"/>
</dbReference>